<proteinExistence type="predicted"/>
<dbReference type="InterPro" id="IPR024382">
    <property type="entry name" value="Vps3844_C"/>
</dbReference>
<dbReference type="Proteomes" id="UP001498771">
    <property type="component" value="Unassembled WGS sequence"/>
</dbReference>
<keyword evidence="1" id="KW-1133">Transmembrane helix</keyword>
<evidence type="ECO:0000313" key="6">
    <source>
        <dbReference type="Proteomes" id="UP001498771"/>
    </source>
</evidence>
<feature type="domain" description="Vacuolar sorting protein Vps3844 C-terminal" evidence="3">
    <location>
        <begin position="335"/>
        <end position="432"/>
    </location>
</feature>
<dbReference type="Pfam" id="PF12955">
    <property type="entry name" value="Vps3844_C"/>
    <property type="match status" value="1"/>
</dbReference>
<evidence type="ECO:0000313" key="5">
    <source>
        <dbReference type="EMBL" id="KAK7202631.1"/>
    </source>
</evidence>
<comment type="caution">
    <text evidence="5">The sequence shown here is derived from an EMBL/GenBank/DDBJ whole genome shotgun (WGS) entry which is preliminary data.</text>
</comment>
<dbReference type="InterPro" id="IPR053065">
    <property type="entry name" value="Archenteron_Induction-Rel"/>
</dbReference>
<feature type="chain" id="PRO_5047363613" description="DUF3844 domain-containing protein" evidence="2">
    <location>
        <begin position="26"/>
        <end position="440"/>
    </location>
</feature>
<sequence>MLLQPIAQVAAVAAALLAPLADAAAAHPASVFAFPKTGAANQHDIPSLRPAEARLVFAERLGVSRFHKLGYQGQDMKVLELDRFSGEHTGLWKDKSENVVVIVSGVSNTKDVFVESRPAFFIADTPDADSFSTLANGFIKEAQQLIGDLGVRVFGSSEESFITVVPDMDLCVQGHQESISRSQCAAAADADLTKDFTHVFGEEFGAVFDADSSVDAAFMDEALAMNSFIEGFSQAVRSDNQLAVLFFNGLNSVMLKYGTDSMQYQVGSALFAKLLQKLALETSPSTPITAVLLPGGEKQQVSSKKAKRSLEARAFGDQHSSPALSVGILAEADSYTTQEECEIMTNYCSGGHGYCMEMYGQEGYFGCQCISTYDETTRQRTYWAGDYCQKYDVSVPFNIFFWGLILSLLFVGFMIKAMVSMGAEELPAVLAAATMVQTKA</sequence>
<keyword evidence="1" id="KW-0812">Transmembrane</keyword>
<keyword evidence="2" id="KW-0732">Signal</keyword>
<protein>
    <recommendedName>
        <fullName evidence="7">DUF3844 domain-containing protein</fullName>
    </recommendedName>
</protein>
<accession>A0ABR1EYF9</accession>
<evidence type="ECO:0000259" key="4">
    <source>
        <dbReference type="Pfam" id="PF21656"/>
    </source>
</evidence>
<gene>
    <name evidence="5" type="ORF">BZA70DRAFT_292147</name>
</gene>
<feature type="transmembrane region" description="Helical" evidence="1">
    <location>
        <begin position="399"/>
        <end position="419"/>
    </location>
</feature>
<reference evidence="5 6" key="1">
    <citation type="submission" date="2024-03" db="EMBL/GenBank/DDBJ databases">
        <title>Genome-scale model development and genomic sequencing of the oleaginous clade Lipomyces.</title>
        <authorList>
            <consortium name="Lawrence Berkeley National Laboratory"/>
            <person name="Czajka J.J."/>
            <person name="Han Y."/>
            <person name="Kim J."/>
            <person name="Mondo S.J."/>
            <person name="Hofstad B.A."/>
            <person name="Robles A."/>
            <person name="Haridas S."/>
            <person name="Riley R."/>
            <person name="LaButti K."/>
            <person name="Pangilinan J."/>
            <person name="Andreopoulos W."/>
            <person name="Lipzen A."/>
            <person name="Yan J."/>
            <person name="Wang M."/>
            <person name="Ng V."/>
            <person name="Grigoriev I.V."/>
            <person name="Spatafora J.W."/>
            <person name="Magnuson J.K."/>
            <person name="Baker S.E."/>
            <person name="Pomraning K.R."/>
        </authorList>
    </citation>
    <scope>NUCLEOTIDE SEQUENCE [LARGE SCALE GENOMIC DNA]</scope>
    <source>
        <strain evidence="5 6">Phaff 52-87</strain>
    </source>
</reference>
<evidence type="ECO:0000256" key="1">
    <source>
        <dbReference type="SAM" id="Phobius"/>
    </source>
</evidence>
<dbReference type="RefSeq" id="XP_064765664.1">
    <property type="nucleotide sequence ID" value="XM_064914356.1"/>
</dbReference>
<dbReference type="PANTHER" id="PTHR36853:SF1">
    <property type="entry name" value="DUF3844 DOMAIN-CONTAINING PROTEIN"/>
    <property type="match status" value="1"/>
</dbReference>
<feature type="signal peptide" evidence="2">
    <location>
        <begin position="1"/>
        <end position="25"/>
    </location>
</feature>
<evidence type="ECO:0000256" key="2">
    <source>
        <dbReference type="SAM" id="SignalP"/>
    </source>
</evidence>
<keyword evidence="1" id="KW-0472">Membrane</keyword>
<keyword evidence="6" id="KW-1185">Reference proteome</keyword>
<organism evidence="5 6">
    <name type="scientific">Myxozyma melibiosi</name>
    <dbReference type="NCBI Taxonomy" id="54550"/>
    <lineage>
        <taxon>Eukaryota</taxon>
        <taxon>Fungi</taxon>
        <taxon>Dikarya</taxon>
        <taxon>Ascomycota</taxon>
        <taxon>Saccharomycotina</taxon>
        <taxon>Lipomycetes</taxon>
        <taxon>Lipomycetales</taxon>
        <taxon>Lipomycetaceae</taxon>
        <taxon>Myxozyma</taxon>
    </lineage>
</organism>
<dbReference type="GeneID" id="90039868"/>
<dbReference type="PANTHER" id="PTHR36853">
    <property type="entry name" value="EXPRESSED PROTEIN"/>
    <property type="match status" value="1"/>
</dbReference>
<feature type="domain" description="Vacuolar sorting protein Vps3844 N-terminal" evidence="4">
    <location>
        <begin position="46"/>
        <end position="138"/>
    </location>
</feature>
<name>A0ABR1EYF9_9ASCO</name>
<evidence type="ECO:0008006" key="7">
    <source>
        <dbReference type="Google" id="ProtNLM"/>
    </source>
</evidence>
<dbReference type="InterPro" id="IPR049205">
    <property type="entry name" value="Vps3844_N"/>
</dbReference>
<dbReference type="Pfam" id="PF21656">
    <property type="entry name" value="DUF6859"/>
    <property type="match status" value="1"/>
</dbReference>
<dbReference type="EMBL" id="JBBJBU010000016">
    <property type="protein sequence ID" value="KAK7202631.1"/>
    <property type="molecule type" value="Genomic_DNA"/>
</dbReference>
<evidence type="ECO:0000259" key="3">
    <source>
        <dbReference type="Pfam" id="PF12955"/>
    </source>
</evidence>